<feature type="domain" description="Cardiolipin synthase N-terminal" evidence="7">
    <location>
        <begin position="29"/>
        <end position="70"/>
    </location>
</feature>
<sequence length="101" mass="10485">MNAGLSTLPLAAVIALGALVAVQVALLGISLAVLVRTPRERLAFERKWPWVLIVVLGNVIGPIVFLAAGRRAAAVDDAQRAEPRGDSVASAVESLYGGDRG</sequence>
<name>A0ABX7E8L8_9ACTN</name>
<comment type="subcellular location">
    <subcellularLocation>
        <location evidence="1">Cell membrane</location>
        <topology evidence="1">Multi-pass membrane protein</topology>
    </subcellularLocation>
</comment>
<evidence type="ECO:0000256" key="5">
    <source>
        <dbReference type="ARBA" id="ARBA00023136"/>
    </source>
</evidence>
<evidence type="ECO:0000256" key="2">
    <source>
        <dbReference type="ARBA" id="ARBA00022475"/>
    </source>
</evidence>
<accession>A0ABX7E8L8</accession>
<evidence type="ECO:0000313" key="9">
    <source>
        <dbReference type="Proteomes" id="UP000596311"/>
    </source>
</evidence>
<evidence type="ECO:0000256" key="4">
    <source>
        <dbReference type="ARBA" id="ARBA00022989"/>
    </source>
</evidence>
<keyword evidence="5 6" id="KW-0472">Membrane</keyword>
<evidence type="ECO:0000259" key="7">
    <source>
        <dbReference type="Pfam" id="PF13396"/>
    </source>
</evidence>
<feature type="transmembrane region" description="Helical" evidence="6">
    <location>
        <begin position="48"/>
        <end position="68"/>
    </location>
</feature>
<feature type="transmembrane region" description="Helical" evidence="6">
    <location>
        <begin position="12"/>
        <end position="36"/>
    </location>
</feature>
<keyword evidence="4 6" id="KW-1133">Transmembrane helix</keyword>
<gene>
    <name evidence="8" type="ORF">G9U55_01295</name>
</gene>
<dbReference type="RefSeq" id="WP_165439024.1">
    <property type="nucleotide sequence ID" value="NZ_CP049945.1"/>
</dbReference>
<dbReference type="InterPro" id="IPR027379">
    <property type="entry name" value="CLS_N"/>
</dbReference>
<evidence type="ECO:0000313" key="8">
    <source>
        <dbReference type="EMBL" id="QRF00959.1"/>
    </source>
</evidence>
<evidence type="ECO:0000256" key="1">
    <source>
        <dbReference type="ARBA" id="ARBA00004651"/>
    </source>
</evidence>
<organism evidence="8 9">
    <name type="scientific">Streptomyces koyangensis</name>
    <dbReference type="NCBI Taxonomy" id="188770"/>
    <lineage>
        <taxon>Bacteria</taxon>
        <taxon>Bacillati</taxon>
        <taxon>Actinomycetota</taxon>
        <taxon>Actinomycetes</taxon>
        <taxon>Kitasatosporales</taxon>
        <taxon>Streptomycetaceae</taxon>
        <taxon>Streptomyces</taxon>
        <taxon>Streptomyces aurantiacus group</taxon>
    </lineage>
</organism>
<dbReference type="EMBL" id="CP049945">
    <property type="protein sequence ID" value="QRF00959.1"/>
    <property type="molecule type" value="Genomic_DNA"/>
</dbReference>
<protein>
    <submittedName>
        <fullName evidence="8">PLDc_N domain-containing protein</fullName>
    </submittedName>
</protein>
<evidence type="ECO:0000256" key="6">
    <source>
        <dbReference type="SAM" id="Phobius"/>
    </source>
</evidence>
<keyword evidence="9" id="KW-1185">Reference proteome</keyword>
<keyword evidence="3 6" id="KW-0812">Transmembrane</keyword>
<dbReference type="Proteomes" id="UP000596311">
    <property type="component" value="Chromosome"/>
</dbReference>
<reference evidence="8 9" key="1">
    <citation type="submission" date="2020-03" db="EMBL/GenBank/DDBJ databases">
        <title>Genome mining and metabolic profiling illuminate the polycyclic tetramate macrolactams from Streptomyces koyangensis SCSIO 5802.</title>
        <authorList>
            <person name="Ding W."/>
        </authorList>
    </citation>
    <scope>NUCLEOTIDE SEQUENCE [LARGE SCALE GENOMIC DNA]</scope>
    <source>
        <strain evidence="8 9">SCSIO 5802</strain>
    </source>
</reference>
<evidence type="ECO:0000256" key="3">
    <source>
        <dbReference type="ARBA" id="ARBA00022692"/>
    </source>
</evidence>
<keyword evidence="2" id="KW-1003">Cell membrane</keyword>
<dbReference type="Pfam" id="PF13396">
    <property type="entry name" value="PLDc_N"/>
    <property type="match status" value="1"/>
</dbReference>
<proteinExistence type="predicted"/>